<proteinExistence type="predicted"/>
<organism evidence="1 2">
    <name type="scientific">Bacillus carboniphilus</name>
    <dbReference type="NCBI Taxonomy" id="86663"/>
    <lineage>
        <taxon>Bacteria</taxon>
        <taxon>Bacillati</taxon>
        <taxon>Bacillota</taxon>
        <taxon>Bacilli</taxon>
        <taxon>Bacillales</taxon>
        <taxon>Bacillaceae</taxon>
        <taxon>Bacillus</taxon>
    </lineage>
</organism>
<dbReference type="Proteomes" id="UP001500782">
    <property type="component" value="Unassembled WGS sequence"/>
</dbReference>
<evidence type="ECO:0000313" key="2">
    <source>
        <dbReference type="Proteomes" id="UP001500782"/>
    </source>
</evidence>
<keyword evidence="2" id="KW-1185">Reference proteome</keyword>
<protein>
    <submittedName>
        <fullName evidence="1">Uncharacterized protein</fullName>
    </submittedName>
</protein>
<accession>A0ABP3GFR5</accession>
<reference evidence="2" key="1">
    <citation type="journal article" date="2019" name="Int. J. Syst. Evol. Microbiol.">
        <title>The Global Catalogue of Microorganisms (GCM) 10K type strain sequencing project: providing services to taxonomists for standard genome sequencing and annotation.</title>
        <authorList>
            <consortium name="The Broad Institute Genomics Platform"/>
            <consortium name="The Broad Institute Genome Sequencing Center for Infectious Disease"/>
            <person name="Wu L."/>
            <person name="Ma J."/>
        </authorList>
    </citation>
    <scope>NUCLEOTIDE SEQUENCE [LARGE SCALE GENOMIC DNA]</scope>
    <source>
        <strain evidence="2">JCM 9731</strain>
    </source>
</reference>
<comment type="caution">
    <text evidence="1">The sequence shown here is derived from an EMBL/GenBank/DDBJ whole genome shotgun (WGS) entry which is preliminary data.</text>
</comment>
<gene>
    <name evidence="1" type="ORF">GCM10008967_35420</name>
</gene>
<sequence>MAHETSEEEECLPTKATSANKPFLVKCSFGITYKTVMVKI</sequence>
<dbReference type="EMBL" id="BAAADJ010000060">
    <property type="protein sequence ID" value="GAA0341943.1"/>
    <property type="molecule type" value="Genomic_DNA"/>
</dbReference>
<evidence type="ECO:0000313" key="1">
    <source>
        <dbReference type="EMBL" id="GAA0341943.1"/>
    </source>
</evidence>
<name>A0ABP3GFR5_9BACI</name>